<dbReference type="InterPro" id="IPR036282">
    <property type="entry name" value="Glutathione-S-Trfase_C_sf"/>
</dbReference>
<dbReference type="Pfam" id="PF10587">
    <property type="entry name" value="EF-1_beta_acid"/>
    <property type="match status" value="1"/>
</dbReference>
<dbReference type="InterPro" id="IPR014717">
    <property type="entry name" value="Transl_elong_EF1B/ribsomal_bS6"/>
</dbReference>
<accession>A0A9W7XL85</accession>
<evidence type="ECO:0000313" key="7">
    <source>
        <dbReference type="Proteomes" id="UP001145021"/>
    </source>
</evidence>
<dbReference type="GO" id="GO:0005829">
    <property type="term" value="C:cytosol"/>
    <property type="evidence" value="ECO:0007669"/>
    <property type="project" value="TreeGrafter"/>
</dbReference>
<keyword evidence="3" id="KW-0648">Protein biosynthesis</keyword>
<dbReference type="AlphaFoldDB" id="A0A9W7XL85"/>
<dbReference type="SUPFAM" id="SSF47616">
    <property type="entry name" value="GST C-terminal domain-like"/>
    <property type="match status" value="1"/>
</dbReference>
<evidence type="ECO:0000259" key="4">
    <source>
        <dbReference type="SMART" id="SM00888"/>
    </source>
</evidence>
<organism evidence="6 7">
    <name type="scientific">Coemansia asiatica</name>
    <dbReference type="NCBI Taxonomy" id="1052880"/>
    <lineage>
        <taxon>Eukaryota</taxon>
        <taxon>Fungi</taxon>
        <taxon>Fungi incertae sedis</taxon>
        <taxon>Zoopagomycota</taxon>
        <taxon>Kickxellomycotina</taxon>
        <taxon>Kickxellomycetes</taxon>
        <taxon>Kickxellales</taxon>
        <taxon>Kickxellaceae</taxon>
        <taxon>Coemansia</taxon>
    </lineage>
</organism>
<dbReference type="Pfam" id="PF00736">
    <property type="entry name" value="EF1_GNE"/>
    <property type="match status" value="1"/>
</dbReference>
<reference evidence="6" key="1">
    <citation type="submission" date="2022-07" db="EMBL/GenBank/DDBJ databases">
        <title>Phylogenomic reconstructions and comparative analyses of Kickxellomycotina fungi.</title>
        <authorList>
            <person name="Reynolds N.K."/>
            <person name="Stajich J.E."/>
            <person name="Barry K."/>
            <person name="Grigoriev I.V."/>
            <person name="Crous P."/>
            <person name="Smith M.E."/>
        </authorList>
    </citation>
    <scope>NUCLEOTIDE SEQUENCE</scope>
    <source>
        <strain evidence="6">NBRC 105413</strain>
    </source>
</reference>
<dbReference type="SMART" id="SM01182">
    <property type="entry name" value="EF-1_beta_acid"/>
    <property type="match status" value="1"/>
</dbReference>
<dbReference type="EMBL" id="JANBOH010000039">
    <property type="protein sequence ID" value="KAJ1647098.1"/>
    <property type="molecule type" value="Genomic_DNA"/>
</dbReference>
<sequence>MSISLSATTANVILNGFFEDNSFVSGVEASGADAEVFKALAAAPDASVFPHLARWYKHIASKGDAIASLKAAETPAAAAAADDDEQEDEDDIDLFGSDEEEDAEAERIKAERLAAYQAKKAAKGPGPAAKSMITFEIKPWEADTDLDELEKLVKGIEMDGLVWGLRGQKIPIAYGVCKLQINATVEDAKVSTEDLTDQIMEFEDYVQSVDIAAFMKL</sequence>
<comment type="similarity">
    <text evidence="1">Belongs to the EF-1-beta/EF-1-delta family.</text>
</comment>
<gene>
    <name evidence="6" type="primary">EFB1</name>
    <name evidence="6" type="ORF">LPJ64_001493</name>
</gene>
<protein>
    <submittedName>
        <fullName evidence="6">Translation elongation factor 1 beta</fullName>
    </submittedName>
</protein>
<name>A0A9W7XL85_9FUNG</name>
<dbReference type="Proteomes" id="UP001145021">
    <property type="component" value="Unassembled WGS sequence"/>
</dbReference>
<dbReference type="SUPFAM" id="SSF54984">
    <property type="entry name" value="eEF-1beta-like"/>
    <property type="match status" value="1"/>
</dbReference>
<dbReference type="CDD" id="cd00292">
    <property type="entry name" value="EF1B"/>
    <property type="match status" value="1"/>
</dbReference>
<dbReference type="PANTHER" id="PTHR11595">
    <property type="entry name" value="EF-HAND AND COILED-COIL DOMAIN-CONTAINING FAMILY MEMBER"/>
    <property type="match status" value="1"/>
</dbReference>
<comment type="caution">
    <text evidence="6">The sequence shown here is derived from an EMBL/GenBank/DDBJ whole genome shotgun (WGS) entry which is preliminary data.</text>
</comment>
<keyword evidence="7" id="KW-1185">Reference proteome</keyword>
<dbReference type="PANTHER" id="PTHR11595:SF21">
    <property type="entry name" value="ELONGATION FACTOR 1-BETA"/>
    <property type="match status" value="1"/>
</dbReference>
<evidence type="ECO:0000259" key="5">
    <source>
        <dbReference type="SMART" id="SM01182"/>
    </source>
</evidence>
<dbReference type="InterPro" id="IPR036219">
    <property type="entry name" value="eEF-1beta-like_sf"/>
</dbReference>
<dbReference type="GO" id="GO:0005085">
    <property type="term" value="F:guanyl-nucleotide exchange factor activity"/>
    <property type="evidence" value="ECO:0007669"/>
    <property type="project" value="TreeGrafter"/>
</dbReference>
<evidence type="ECO:0000256" key="2">
    <source>
        <dbReference type="ARBA" id="ARBA00022768"/>
    </source>
</evidence>
<dbReference type="Gene3D" id="3.30.70.60">
    <property type="match status" value="1"/>
</dbReference>
<dbReference type="InterPro" id="IPR014038">
    <property type="entry name" value="EF1B_bsu/dsu_GNE"/>
</dbReference>
<dbReference type="SMART" id="SM00888">
    <property type="entry name" value="EF1_GNE"/>
    <property type="match status" value="1"/>
</dbReference>
<feature type="domain" description="Translation elongation factor EF1B beta/delta subunit guanine nucleotide exchange" evidence="4">
    <location>
        <begin position="130"/>
        <end position="217"/>
    </location>
</feature>
<dbReference type="PROSITE" id="PS00824">
    <property type="entry name" value="EF1BD_1"/>
    <property type="match status" value="1"/>
</dbReference>
<dbReference type="GO" id="GO:0003746">
    <property type="term" value="F:translation elongation factor activity"/>
    <property type="evidence" value="ECO:0007669"/>
    <property type="project" value="UniProtKB-KW"/>
</dbReference>
<dbReference type="FunFam" id="3.30.70.60:FF:000001">
    <property type="entry name" value="Elongation factor 1-beta 1 like"/>
    <property type="match status" value="1"/>
</dbReference>
<feature type="domain" description="Elongation factor 1 beta central acidic region eukaryote" evidence="5">
    <location>
        <begin position="94"/>
        <end position="120"/>
    </location>
</feature>
<evidence type="ECO:0000256" key="1">
    <source>
        <dbReference type="ARBA" id="ARBA00007411"/>
    </source>
</evidence>
<evidence type="ECO:0000256" key="3">
    <source>
        <dbReference type="ARBA" id="ARBA00022917"/>
    </source>
</evidence>
<evidence type="ECO:0000313" key="6">
    <source>
        <dbReference type="EMBL" id="KAJ1647098.1"/>
    </source>
</evidence>
<dbReference type="InterPro" id="IPR049720">
    <property type="entry name" value="EF1B_bsu/dsu"/>
</dbReference>
<keyword evidence="2 6" id="KW-0251">Elongation factor</keyword>
<dbReference type="InterPro" id="IPR001326">
    <property type="entry name" value="Transl_elong_EF1B_B/D_CS"/>
</dbReference>
<dbReference type="GO" id="GO:0005853">
    <property type="term" value="C:eukaryotic translation elongation factor 1 complex"/>
    <property type="evidence" value="ECO:0007669"/>
    <property type="project" value="InterPro"/>
</dbReference>
<dbReference type="InterPro" id="IPR018940">
    <property type="entry name" value="EF-1_beta_acid_region_euk"/>
</dbReference>
<proteinExistence type="inferred from homology"/>